<feature type="transmembrane region" description="Helical" evidence="2">
    <location>
        <begin position="31"/>
        <end position="56"/>
    </location>
</feature>
<dbReference type="InterPro" id="IPR037185">
    <property type="entry name" value="EmrE-like"/>
</dbReference>
<feature type="transmembrane region" description="Helical" evidence="2">
    <location>
        <begin position="116"/>
        <end position="133"/>
    </location>
</feature>
<feature type="transmembrane region" description="Helical" evidence="2">
    <location>
        <begin position="62"/>
        <end position="80"/>
    </location>
</feature>
<protein>
    <submittedName>
        <fullName evidence="4">Multidrug DMT transporter permease</fullName>
    </submittedName>
</protein>
<reference evidence="5" key="1">
    <citation type="submission" date="2016-09" db="EMBL/GenBank/DDBJ databases">
        <authorList>
            <person name="Greninger A.L."/>
            <person name="Jerome K.R."/>
            <person name="Mcnair B."/>
            <person name="Wallis C."/>
            <person name="Fang F."/>
        </authorList>
    </citation>
    <scope>NUCLEOTIDE SEQUENCE [LARGE SCALE GENOMIC DNA]</scope>
    <source>
        <strain evidence="5">M7</strain>
    </source>
</reference>
<dbReference type="SUPFAM" id="SSF103481">
    <property type="entry name" value="Multidrug resistance efflux transporter EmrE"/>
    <property type="match status" value="2"/>
</dbReference>
<dbReference type="InterPro" id="IPR000620">
    <property type="entry name" value="EamA_dom"/>
</dbReference>
<accession>A0A1E3R4R0</accession>
<feature type="transmembrane region" description="Helical" evidence="2">
    <location>
        <begin position="206"/>
        <end position="225"/>
    </location>
</feature>
<feature type="transmembrane region" description="Helical" evidence="2">
    <location>
        <begin position="231"/>
        <end position="254"/>
    </location>
</feature>
<dbReference type="GO" id="GO:0016020">
    <property type="term" value="C:membrane"/>
    <property type="evidence" value="ECO:0007669"/>
    <property type="project" value="InterPro"/>
</dbReference>
<feature type="transmembrane region" description="Helical" evidence="2">
    <location>
        <begin position="87"/>
        <end position="110"/>
    </location>
</feature>
<dbReference type="RefSeq" id="WP_069407813.1">
    <property type="nucleotide sequence ID" value="NZ_MIGZ01000226.1"/>
</dbReference>
<dbReference type="AlphaFoldDB" id="A0A1E3R4R0"/>
<keyword evidence="5" id="KW-1185">Reference proteome</keyword>
<gene>
    <name evidence="4" type="ORF">BHQ17_25435</name>
</gene>
<keyword evidence="2" id="KW-1133">Transmembrane helix</keyword>
<evidence type="ECO:0000313" key="4">
    <source>
        <dbReference type="EMBL" id="ODQ84885.1"/>
    </source>
</evidence>
<feature type="transmembrane region" description="Helical" evidence="2">
    <location>
        <begin position="173"/>
        <end position="194"/>
    </location>
</feature>
<dbReference type="Proteomes" id="UP000094243">
    <property type="component" value="Unassembled WGS sequence"/>
</dbReference>
<keyword evidence="2" id="KW-0472">Membrane</keyword>
<evidence type="ECO:0000256" key="2">
    <source>
        <dbReference type="SAM" id="Phobius"/>
    </source>
</evidence>
<sequence>MTGWLFALGSALFYGTSDFVGGLASRRAHYVVVALLGQLAGLVLAGIAAVVVVAPSPTAGDLWWGALSGVGTAAGLVFLFRGMSHGAMSVVVPTSAVTGIALSALVSVALGERPSLLAWAGIAIAVPALWWVSSGQQATTTTHSGGAGDGLLAGVGIAVQYLALAQASPASGLWPVATGRVGALGILVVALVFVGRQALRPSQGPVVLALVSGVLAASALISYLLATQHQIVAVAVALASLYPVIPVLLGILVLHERLTRRQTIGLLAAGAATLLMAG</sequence>
<comment type="similarity">
    <text evidence="1">Belongs to the EamA transporter family.</text>
</comment>
<proteinExistence type="inferred from homology"/>
<evidence type="ECO:0000313" key="5">
    <source>
        <dbReference type="Proteomes" id="UP000094243"/>
    </source>
</evidence>
<dbReference type="EMBL" id="MIGZ01000226">
    <property type="protein sequence ID" value="ODQ84885.1"/>
    <property type="molecule type" value="Genomic_DNA"/>
</dbReference>
<name>A0A1E3R4R0_9MYCO</name>
<dbReference type="Gene3D" id="1.10.3730.20">
    <property type="match status" value="1"/>
</dbReference>
<keyword evidence="2" id="KW-0812">Transmembrane</keyword>
<feature type="transmembrane region" description="Helical" evidence="2">
    <location>
        <begin position="6"/>
        <end position="24"/>
    </location>
</feature>
<organism evidence="4 5">
    <name type="scientific">Mycolicibacterium holsaticum</name>
    <dbReference type="NCBI Taxonomy" id="152142"/>
    <lineage>
        <taxon>Bacteria</taxon>
        <taxon>Bacillati</taxon>
        <taxon>Actinomycetota</taxon>
        <taxon>Actinomycetes</taxon>
        <taxon>Mycobacteriales</taxon>
        <taxon>Mycobacteriaceae</taxon>
        <taxon>Mycolicibacterium</taxon>
    </lineage>
</organism>
<feature type="domain" description="EamA" evidence="3">
    <location>
        <begin position="151"/>
        <end position="276"/>
    </location>
</feature>
<comment type="caution">
    <text evidence="4">The sequence shown here is derived from an EMBL/GenBank/DDBJ whole genome shotgun (WGS) entry which is preliminary data.</text>
</comment>
<dbReference type="OrthoDB" id="68076at2"/>
<feature type="transmembrane region" description="Helical" evidence="2">
    <location>
        <begin position="145"/>
        <end position="167"/>
    </location>
</feature>
<evidence type="ECO:0000259" key="3">
    <source>
        <dbReference type="Pfam" id="PF00892"/>
    </source>
</evidence>
<feature type="domain" description="EamA" evidence="3">
    <location>
        <begin position="2"/>
        <end position="133"/>
    </location>
</feature>
<dbReference type="Pfam" id="PF00892">
    <property type="entry name" value="EamA"/>
    <property type="match status" value="2"/>
</dbReference>
<evidence type="ECO:0000256" key="1">
    <source>
        <dbReference type="ARBA" id="ARBA00007362"/>
    </source>
</evidence>